<gene>
    <name evidence="1" type="ORF">NM208_g17153</name>
</gene>
<dbReference type="EMBL" id="JANRMS010005923">
    <property type="protein sequence ID" value="KAJ3500398.1"/>
    <property type="molecule type" value="Genomic_DNA"/>
</dbReference>
<protein>
    <submittedName>
        <fullName evidence="1">Uncharacterized protein</fullName>
    </submittedName>
</protein>
<proteinExistence type="predicted"/>
<name>A0ACC1RAT3_9HYPO</name>
<keyword evidence="2" id="KW-1185">Reference proteome</keyword>
<sequence>MTTAFCGALAPVLRVISPSVTSLEHWAEILGTSPRAGWASELPAFPGIDSEKEIWPPSRMVRIKTWSNGESRAKVDVIAFKIMKCLPFLRPVLGFPDSAYEIPELGPLGSPHAASRPRKYPESL</sequence>
<evidence type="ECO:0000313" key="2">
    <source>
        <dbReference type="Proteomes" id="UP001148629"/>
    </source>
</evidence>
<comment type="caution">
    <text evidence="1">The sequence shown here is derived from an EMBL/GenBank/DDBJ whole genome shotgun (WGS) entry which is preliminary data.</text>
</comment>
<organism evidence="1 2">
    <name type="scientific">Fusarium decemcellulare</name>
    <dbReference type="NCBI Taxonomy" id="57161"/>
    <lineage>
        <taxon>Eukaryota</taxon>
        <taxon>Fungi</taxon>
        <taxon>Dikarya</taxon>
        <taxon>Ascomycota</taxon>
        <taxon>Pezizomycotina</taxon>
        <taxon>Sordariomycetes</taxon>
        <taxon>Hypocreomycetidae</taxon>
        <taxon>Hypocreales</taxon>
        <taxon>Nectriaceae</taxon>
        <taxon>Fusarium</taxon>
        <taxon>Fusarium decemcellulare species complex</taxon>
    </lineage>
</organism>
<dbReference type="Proteomes" id="UP001148629">
    <property type="component" value="Unassembled WGS sequence"/>
</dbReference>
<evidence type="ECO:0000313" key="1">
    <source>
        <dbReference type="EMBL" id="KAJ3500398.1"/>
    </source>
</evidence>
<accession>A0ACC1RAT3</accession>
<reference evidence="1" key="1">
    <citation type="submission" date="2022-08" db="EMBL/GenBank/DDBJ databases">
        <title>Genome Sequence of Fusarium decemcellulare.</title>
        <authorList>
            <person name="Buettner E."/>
        </authorList>
    </citation>
    <scope>NUCLEOTIDE SEQUENCE</scope>
    <source>
        <strain evidence="1">Babe19</strain>
    </source>
</reference>